<keyword evidence="4" id="KW-1185">Reference proteome</keyword>
<dbReference type="InterPro" id="IPR005793">
    <property type="entry name" value="Formyl_trans_C"/>
</dbReference>
<gene>
    <name evidence="3" type="ORF">M72_27361</name>
</gene>
<proteinExistence type="predicted"/>
<dbReference type="PANTHER" id="PTHR11138:SF5">
    <property type="entry name" value="METHIONYL-TRNA FORMYLTRANSFERASE, MITOCHONDRIAL"/>
    <property type="match status" value="1"/>
</dbReference>
<dbReference type="Pfam" id="PF00551">
    <property type="entry name" value="Formyl_trans_N"/>
    <property type="match status" value="1"/>
</dbReference>
<dbReference type="RefSeq" id="WP_055067614.1">
    <property type="nucleotide sequence ID" value="NZ_CP173697.1"/>
</dbReference>
<organism evidence="3 4">
    <name type="scientific">Roseburia faecis</name>
    <dbReference type="NCBI Taxonomy" id="301302"/>
    <lineage>
        <taxon>Bacteria</taxon>
        <taxon>Bacillati</taxon>
        <taxon>Bacillota</taxon>
        <taxon>Clostridia</taxon>
        <taxon>Lachnospirales</taxon>
        <taxon>Lachnospiraceae</taxon>
        <taxon>Roseburia</taxon>
    </lineage>
</organism>
<dbReference type="InterPro" id="IPR036477">
    <property type="entry name" value="Formyl_transf_N_sf"/>
</dbReference>
<evidence type="ECO:0000259" key="2">
    <source>
        <dbReference type="Pfam" id="PF02911"/>
    </source>
</evidence>
<dbReference type="InterPro" id="IPR002376">
    <property type="entry name" value="Formyl_transf_N"/>
</dbReference>
<dbReference type="SUPFAM" id="SSF53328">
    <property type="entry name" value="Formyltransferase"/>
    <property type="match status" value="1"/>
</dbReference>
<name>A0A0M6WKF7_9FIRM</name>
<dbReference type="CDD" id="cd08651">
    <property type="entry name" value="FMT_core_like_4"/>
    <property type="match status" value="1"/>
</dbReference>
<dbReference type="EC" id="2.1.2.9" evidence="3"/>
<accession>A0A0M6WKF7</accession>
<dbReference type="CDD" id="cd08702">
    <property type="entry name" value="Arna_FMT_C"/>
    <property type="match status" value="1"/>
</dbReference>
<dbReference type="Proteomes" id="UP000049979">
    <property type="component" value="Unassembled WGS sequence"/>
</dbReference>
<dbReference type="Gene3D" id="3.40.50.12230">
    <property type="match status" value="1"/>
</dbReference>
<dbReference type="EMBL" id="CVRR01000014">
    <property type="protein sequence ID" value="CRL36897.1"/>
    <property type="molecule type" value="Genomic_DNA"/>
</dbReference>
<keyword evidence="3" id="KW-0808">Transferase</keyword>
<feature type="domain" description="Formyl transferase C-terminal" evidence="2">
    <location>
        <begin position="201"/>
        <end position="283"/>
    </location>
</feature>
<reference evidence="4" key="1">
    <citation type="submission" date="2015-05" db="EMBL/GenBank/DDBJ databases">
        <authorList>
            <consortium name="Pathogen Informatics"/>
        </authorList>
    </citation>
    <scope>NUCLEOTIDE SEQUENCE [LARGE SCALE GENOMIC DNA]</scope>
    <source>
        <strain evidence="4">M72</strain>
    </source>
</reference>
<dbReference type="OrthoDB" id="9802815at2"/>
<dbReference type="AlphaFoldDB" id="A0A0M6WKF7"/>
<dbReference type="PANTHER" id="PTHR11138">
    <property type="entry name" value="METHIONYL-TRNA FORMYLTRANSFERASE"/>
    <property type="match status" value="1"/>
</dbReference>
<dbReference type="InterPro" id="IPR011034">
    <property type="entry name" value="Formyl_transferase-like_C_sf"/>
</dbReference>
<feature type="domain" description="Formyl transferase N-terminal" evidence="1">
    <location>
        <begin position="21"/>
        <end position="168"/>
    </location>
</feature>
<dbReference type="SUPFAM" id="SSF50486">
    <property type="entry name" value="FMT C-terminal domain-like"/>
    <property type="match status" value="1"/>
</dbReference>
<dbReference type="GO" id="GO:0004479">
    <property type="term" value="F:methionyl-tRNA formyltransferase activity"/>
    <property type="evidence" value="ECO:0007669"/>
    <property type="project" value="UniProtKB-EC"/>
</dbReference>
<evidence type="ECO:0000259" key="1">
    <source>
        <dbReference type="Pfam" id="PF00551"/>
    </source>
</evidence>
<dbReference type="Pfam" id="PF02911">
    <property type="entry name" value="Formyl_trans_C"/>
    <property type="match status" value="1"/>
</dbReference>
<evidence type="ECO:0000313" key="4">
    <source>
        <dbReference type="Proteomes" id="UP000049979"/>
    </source>
</evidence>
<evidence type="ECO:0000313" key="3">
    <source>
        <dbReference type="EMBL" id="CRL36897.1"/>
    </source>
</evidence>
<dbReference type="GO" id="GO:0005829">
    <property type="term" value="C:cytosol"/>
    <property type="evidence" value="ECO:0007669"/>
    <property type="project" value="TreeGrafter"/>
</dbReference>
<protein>
    <submittedName>
        <fullName evidence="3">Methionyl-tRNA formyltransferase</fullName>
        <ecNumber evidence="3">2.1.2.9</ecNumber>
    </submittedName>
</protein>
<sequence length="294" mass="33616">MKILYIGCVESSYLLLEKLIEAGADIVGVITKKESNYNSDFRDLVPLCEKKEIPYELVENINEEKVYKFIENIQPEIAFCFGWSQLIKDDIIQKIPQGIIGFHPAALPKNRGRHPIIWALVLGLQETASTFFMIDASADTGDIVSQKIVKISYEDDAATLYQKIMTIACEQVVELWEQLQNGTANKIKQDVIEGNSWRKRSKKDGEIDWRMSGRSIYNLVRGLTKPYVGAHFVHQGKEIKVWKVCEIDTDKYENIEPGKILDIYENGDIDIKTGDNVIRLIEYESVELKCGEYL</sequence>